<dbReference type="InterPro" id="IPR010105">
    <property type="entry name" value="TonB_sidphr_rcpt"/>
</dbReference>
<keyword evidence="15" id="KW-1185">Reference proteome</keyword>
<evidence type="ECO:0000256" key="5">
    <source>
        <dbReference type="ARBA" id="ARBA00022692"/>
    </source>
</evidence>
<dbReference type="InterPro" id="IPR037066">
    <property type="entry name" value="Plug_dom_sf"/>
</dbReference>
<comment type="similarity">
    <text evidence="2 10 11">Belongs to the TonB-dependent receptor family.</text>
</comment>
<dbReference type="SUPFAM" id="SSF56935">
    <property type="entry name" value="Porins"/>
    <property type="match status" value="1"/>
</dbReference>
<reference evidence="14" key="1">
    <citation type="journal article" date="2021" name="Front. Microbiol.">
        <title>Comprehensive Comparative Genomics and Phenotyping of Methylobacterium Species.</title>
        <authorList>
            <person name="Alessa O."/>
            <person name="Ogura Y."/>
            <person name="Fujitani Y."/>
            <person name="Takami H."/>
            <person name="Hayashi T."/>
            <person name="Sahin N."/>
            <person name="Tani A."/>
        </authorList>
    </citation>
    <scope>NUCLEOTIDE SEQUENCE</scope>
    <source>
        <strain evidence="14">NBRC 15689</strain>
    </source>
</reference>
<dbReference type="InterPro" id="IPR000531">
    <property type="entry name" value="Beta-barrel_TonB"/>
</dbReference>
<evidence type="ECO:0000313" key="14">
    <source>
        <dbReference type="EMBL" id="GJE28901.1"/>
    </source>
</evidence>
<feature type="domain" description="TonB-dependent receptor plug" evidence="13">
    <location>
        <begin position="103"/>
        <end position="201"/>
    </location>
</feature>
<dbReference type="RefSeq" id="WP_238312919.1">
    <property type="nucleotide sequence ID" value="NZ_BPQV01000012.1"/>
</dbReference>
<dbReference type="InterPro" id="IPR012910">
    <property type="entry name" value="Plug_dom"/>
</dbReference>
<comment type="caution">
    <text evidence="14">The sequence shown here is derived from an EMBL/GenBank/DDBJ whole genome shotgun (WGS) entry which is preliminary data.</text>
</comment>
<keyword evidence="4 10" id="KW-1134">Transmembrane beta strand</keyword>
<dbReference type="Gene3D" id="2.40.170.20">
    <property type="entry name" value="TonB-dependent receptor, beta-barrel domain"/>
    <property type="match status" value="1"/>
</dbReference>
<evidence type="ECO:0000256" key="11">
    <source>
        <dbReference type="RuleBase" id="RU003357"/>
    </source>
</evidence>
<reference evidence="14" key="2">
    <citation type="submission" date="2021-08" db="EMBL/GenBank/DDBJ databases">
        <authorList>
            <person name="Tani A."/>
            <person name="Ola A."/>
            <person name="Ogura Y."/>
            <person name="Katsura K."/>
            <person name="Hayashi T."/>
        </authorList>
    </citation>
    <scope>NUCLEOTIDE SEQUENCE</scope>
    <source>
        <strain evidence="14">NBRC 15689</strain>
    </source>
</reference>
<keyword evidence="9 10" id="KW-0998">Cell outer membrane</keyword>
<keyword evidence="5 10" id="KW-0812">Transmembrane</keyword>
<evidence type="ECO:0000256" key="10">
    <source>
        <dbReference type="PROSITE-ProRule" id="PRU01360"/>
    </source>
</evidence>
<gene>
    <name evidence="14" type="primary">cntO_2</name>
    <name evidence="14" type="ORF">LKMONMHP_3775</name>
</gene>
<evidence type="ECO:0000259" key="12">
    <source>
        <dbReference type="Pfam" id="PF00593"/>
    </source>
</evidence>
<evidence type="ECO:0000256" key="3">
    <source>
        <dbReference type="ARBA" id="ARBA00022448"/>
    </source>
</evidence>
<dbReference type="InterPro" id="IPR039426">
    <property type="entry name" value="TonB-dep_rcpt-like"/>
</dbReference>
<dbReference type="CDD" id="cd01347">
    <property type="entry name" value="ligand_gated_channel"/>
    <property type="match status" value="1"/>
</dbReference>
<dbReference type="PANTHER" id="PTHR32552">
    <property type="entry name" value="FERRICHROME IRON RECEPTOR-RELATED"/>
    <property type="match status" value="1"/>
</dbReference>
<evidence type="ECO:0000256" key="1">
    <source>
        <dbReference type="ARBA" id="ARBA00004571"/>
    </source>
</evidence>
<dbReference type="EMBL" id="BPQV01000012">
    <property type="protein sequence ID" value="GJE28901.1"/>
    <property type="molecule type" value="Genomic_DNA"/>
</dbReference>
<evidence type="ECO:0000256" key="8">
    <source>
        <dbReference type="ARBA" id="ARBA00023170"/>
    </source>
</evidence>
<dbReference type="PROSITE" id="PS52016">
    <property type="entry name" value="TONB_DEPENDENT_REC_3"/>
    <property type="match status" value="1"/>
</dbReference>
<dbReference type="Pfam" id="PF00593">
    <property type="entry name" value="TonB_dep_Rec_b-barrel"/>
    <property type="match status" value="1"/>
</dbReference>
<dbReference type="NCBIfam" id="TIGR01783">
    <property type="entry name" value="TonB-siderophor"/>
    <property type="match status" value="1"/>
</dbReference>
<protein>
    <submittedName>
        <fullName evidence="14">Metal-pseudopaline receptor CntO</fullName>
    </submittedName>
</protein>
<dbReference type="Gene3D" id="2.170.130.10">
    <property type="entry name" value="TonB-dependent receptor, plug domain"/>
    <property type="match status" value="1"/>
</dbReference>
<feature type="domain" description="TonB-dependent receptor-like beta-barrel" evidence="12">
    <location>
        <begin position="277"/>
        <end position="710"/>
    </location>
</feature>
<dbReference type="Pfam" id="PF07715">
    <property type="entry name" value="Plug"/>
    <property type="match status" value="1"/>
</dbReference>
<comment type="subcellular location">
    <subcellularLocation>
        <location evidence="1 10">Cell outer membrane</location>
        <topology evidence="1 10">Multi-pass membrane protein</topology>
    </subcellularLocation>
</comment>
<accession>A0ABQ4TCV8</accession>
<dbReference type="PANTHER" id="PTHR32552:SF90">
    <property type="entry name" value="METAL-PSEUDOPALINE RECEPTOR CNTO"/>
    <property type="match status" value="1"/>
</dbReference>
<keyword evidence="7 10" id="KW-0472">Membrane</keyword>
<evidence type="ECO:0000256" key="6">
    <source>
        <dbReference type="ARBA" id="ARBA00023077"/>
    </source>
</evidence>
<keyword evidence="8 14" id="KW-0675">Receptor</keyword>
<keyword evidence="6 11" id="KW-0798">TonB box</keyword>
<evidence type="ECO:0000256" key="7">
    <source>
        <dbReference type="ARBA" id="ARBA00023136"/>
    </source>
</evidence>
<dbReference type="InterPro" id="IPR036942">
    <property type="entry name" value="Beta-barrel_TonB_sf"/>
</dbReference>
<evidence type="ECO:0000259" key="13">
    <source>
        <dbReference type="Pfam" id="PF07715"/>
    </source>
</evidence>
<organism evidence="14 15">
    <name type="scientific">Methylobacterium organophilum</name>
    <dbReference type="NCBI Taxonomy" id="410"/>
    <lineage>
        <taxon>Bacteria</taxon>
        <taxon>Pseudomonadati</taxon>
        <taxon>Pseudomonadota</taxon>
        <taxon>Alphaproteobacteria</taxon>
        <taxon>Hyphomicrobiales</taxon>
        <taxon>Methylobacteriaceae</taxon>
        <taxon>Methylobacterium</taxon>
    </lineage>
</organism>
<evidence type="ECO:0000313" key="15">
    <source>
        <dbReference type="Proteomes" id="UP001055156"/>
    </source>
</evidence>
<name>A0ABQ4TCV8_METOR</name>
<proteinExistence type="inferred from homology"/>
<evidence type="ECO:0000256" key="4">
    <source>
        <dbReference type="ARBA" id="ARBA00022452"/>
    </source>
</evidence>
<sequence length="741" mass="80771">MPRRSGLTLSESSPFARKPSGRVDYVAAFGPSRKQAWSCTVALAAYLAVGLDPIAASAQLAVDATQEVQLDELTVQGKSGPRLVTDGYLAKQSVSATRTDTPLREVPQAVVVVPNQVLEDAAATRIDTALDLAGVGRANNFAGLGLTEFTIRGFATGEYYRNGFPINRGYPNSPDIASIERVEVLKGPSAFLYGRGDPGGTFNIVSKQPLAERSLAVDTQYGSFNTKRSTLDATGALDENGQVLARITGAVEDNGSFRDFGRSDRYYLAPAIAWKPTADTTITLEGELISAGQIFDRGIVPFRGDLRAVPQTRYIGEPGLAPFRNDNALGQLRIEHRFDPDWVLTAGTQVLAGNIAGDAVQTVGVLPDGRTLRRTFDHRELTWSDVDLQVNLAGKFETGPFRHTLLLGLEYDSYRYREVINRSNPTTNPFFLDLFAPRYGQVLPPLTVAGSNLLENTQSYAGYVQDQIDITPRLHALVGVRVEDIGLVSTSYITNRTTSLQGTAATPRFGLVYDLLETVSVYGNYARSFRPNTGTDRNFRPFAFQEGEGYEVGAKFDLLDGRLNATAALFEIKRTNVLTTDPVDQNFSVAAGEIRSRGFDLTVAGYLAPGWRVIGTYTYADAAVTRDNTIPVGSHIANVPENAFALQSVYEFQGGDLRGLGLGAGVNFVGQRTAGTAVSTFNLPEYTLFNLISYYRITPDVRVYLNVDNVFDTIYYDRAWQNRYATPGTPRTIMGGVAARF</sequence>
<evidence type="ECO:0000256" key="9">
    <source>
        <dbReference type="ARBA" id="ARBA00023237"/>
    </source>
</evidence>
<dbReference type="Proteomes" id="UP001055156">
    <property type="component" value="Unassembled WGS sequence"/>
</dbReference>
<keyword evidence="3 10" id="KW-0813">Transport</keyword>
<evidence type="ECO:0000256" key="2">
    <source>
        <dbReference type="ARBA" id="ARBA00009810"/>
    </source>
</evidence>